<evidence type="ECO:0000313" key="2">
    <source>
        <dbReference type="EMBL" id="AVK03887.1"/>
    </source>
</evidence>
<dbReference type="EMBL" id="CP027169">
    <property type="protein sequence ID" value="AVK03887.1"/>
    <property type="molecule type" value="Genomic_DNA"/>
</dbReference>
<keyword evidence="3" id="KW-1185">Reference proteome</keyword>
<dbReference type="Proteomes" id="UP000238390">
    <property type="component" value="Chromosome"/>
</dbReference>
<dbReference type="SUPFAM" id="SSF54060">
    <property type="entry name" value="His-Me finger endonucleases"/>
    <property type="match status" value="1"/>
</dbReference>
<dbReference type="InterPro" id="IPR003615">
    <property type="entry name" value="HNH_nuc"/>
</dbReference>
<proteinExistence type="predicted"/>
<feature type="domain" description="HNH nuclease" evidence="1">
    <location>
        <begin position="83"/>
        <end position="125"/>
    </location>
</feature>
<keyword evidence="2" id="KW-0540">Nuclease</keyword>
<evidence type="ECO:0000313" key="3">
    <source>
        <dbReference type="Proteomes" id="UP000238390"/>
    </source>
</evidence>
<keyword evidence="2" id="KW-0378">Hydrolase</keyword>
<name>A0A2R3IQG2_9PSED</name>
<dbReference type="Gene3D" id="3.90.75.20">
    <property type="match status" value="1"/>
</dbReference>
<evidence type="ECO:0000259" key="1">
    <source>
        <dbReference type="Pfam" id="PF13392"/>
    </source>
</evidence>
<reference evidence="2 3" key="1">
    <citation type="submission" date="2018-02" db="EMBL/GenBank/DDBJ databases">
        <title>FDA/CDC Antimicrobial Resistant Isolate Bank Genome Sequencing.</title>
        <authorList>
            <person name="Benahmed F.H."/>
            <person name="Lutgring J.D."/>
            <person name="Yoo B."/>
            <person name="Machado M."/>
            <person name="Brown A."/>
            <person name="McAllister G."/>
            <person name="Perry A."/>
            <person name="Halpin A.L."/>
            <person name="Vavikolanu K."/>
            <person name="Ott S."/>
            <person name="Zhao X."/>
            <person name="Tallon L.J."/>
            <person name="Sadzewicz L."/>
            <person name="Aluvathingal J."/>
            <person name="Nadendla S."/>
            <person name="Voskania-kordi A."/>
            <person name="Simonyan V."/>
            <person name="Patel J."/>
            <person name="Shawar R.M."/>
        </authorList>
    </citation>
    <scope>NUCLEOTIDE SEQUENCE [LARGE SCALE GENOMIC DNA]</scope>
    <source>
        <strain evidence="2 3">AR_0356</strain>
    </source>
</reference>
<dbReference type="GO" id="GO:0004519">
    <property type="term" value="F:endonuclease activity"/>
    <property type="evidence" value="ECO:0007669"/>
    <property type="project" value="UniProtKB-KW"/>
</dbReference>
<dbReference type="Pfam" id="PF13392">
    <property type="entry name" value="HNH_3"/>
    <property type="match status" value="1"/>
</dbReference>
<organism evidence="2 3">
    <name type="scientific">Pseudomonas paraeruginosa</name>
    <dbReference type="NCBI Taxonomy" id="2994495"/>
    <lineage>
        <taxon>Bacteria</taxon>
        <taxon>Pseudomonadati</taxon>
        <taxon>Pseudomonadota</taxon>
        <taxon>Gammaproteobacteria</taxon>
        <taxon>Pseudomonadales</taxon>
        <taxon>Pseudomonadaceae</taxon>
        <taxon>Pseudomonas</taxon>
    </lineage>
</organism>
<keyword evidence="2" id="KW-0255">Endonuclease</keyword>
<dbReference type="AlphaFoldDB" id="A0A2R3IQG2"/>
<sequence length="200" mass="22431">MARKTPKMAAAIELSQQELGQLLAYGPDSGLLRWREKPLLGLPTDRSVKAWNSRFAGGVAGTRKQSSGKEYIQVNIKGRFYPCHRVIWVMVHGSIDQALEIDHINGDGLNNRLVNLRLVSHQDNQKNLSRRSDNQTGVCGVSWDEGRSRWVVRGHVAGKQKNLGRFENFESAVAARQRHQMSNGYHHLHGMDRGKKAASV</sequence>
<gene>
    <name evidence="2" type="ORF">CSB93_3230</name>
</gene>
<dbReference type="InterPro" id="IPR044925">
    <property type="entry name" value="His-Me_finger_sf"/>
</dbReference>
<accession>A0A2R3IQG2</accession>
<protein>
    <submittedName>
        <fullName evidence="2">HNH endonuclease family protein</fullName>
    </submittedName>
</protein>